<feature type="transmembrane region" description="Helical" evidence="1">
    <location>
        <begin position="7"/>
        <end position="24"/>
    </location>
</feature>
<dbReference type="EMBL" id="BMLP01000002">
    <property type="protein sequence ID" value="GGO30564.1"/>
    <property type="molecule type" value="Genomic_DNA"/>
</dbReference>
<keyword evidence="1" id="KW-0472">Membrane</keyword>
<feature type="transmembrane region" description="Helical" evidence="1">
    <location>
        <begin position="98"/>
        <end position="118"/>
    </location>
</feature>
<keyword evidence="1" id="KW-1133">Transmembrane helix</keyword>
<proteinExistence type="predicted"/>
<sequence>MIRTATTVAMCLLHCVLVFVAYDIRWESDLPTRVLISSAIMVNMIACLLLNFRYMRGVNSDASTKGRALEFAIFAAIFGLSVYSEIILLFVNETGIKGSLIPLFLFLALPAQMVYYAITLRKNRKHGSG</sequence>
<protein>
    <submittedName>
        <fullName evidence="2">Uncharacterized protein</fullName>
    </submittedName>
</protein>
<organism evidence="2 3">
    <name type="scientific">Gemmobacter aquaticus</name>
    <dbReference type="NCBI Taxonomy" id="490185"/>
    <lineage>
        <taxon>Bacteria</taxon>
        <taxon>Pseudomonadati</taxon>
        <taxon>Pseudomonadota</taxon>
        <taxon>Alphaproteobacteria</taxon>
        <taxon>Rhodobacterales</taxon>
        <taxon>Paracoccaceae</taxon>
        <taxon>Gemmobacter</taxon>
    </lineage>
</organism>
<feature type="transmembrane region" description="Helical" evidence="1">
    <location>
        <begin position="30"/>
        <end position="50"/>
    </location>
</feature>
<keyword evidence="3" id="KW-1185">Reference proteome</keyword>
<feature type="transmembrane region" description="Helical" evidence="1">
    <location>
        <begin position="71"/>
        <end position="92"/>
    </location>
</feature>
<gene>
    <name evidence="2" type="ORF">GCM10010991_15500</name>
</gene>
<comment type="caution">
    <text evidence="2">The sequence shown here is derived from an EMBL/GenBank/DDBJ whole genome shotgun (WGS) entry which is preliminary data.</text>
</comment>
<dbReference type="AlphaFoldDB" id="A0A917YKR5"/>
<evidence type="ECO:0000313" key="3">
    <source>
        <dbReference type="Proteomes" id="UP000598196"/>
    </source>
</evidence>
<name>A0A917YKR5_9RHOB</name>
<evidence type="ECO:0000313" key="2">
    <source>
        <dbReference type="EMBL" id="GGO30564.1"/>
    </source>
</evidence>
<reference evidence="2 3" key="1">
    <citation type="journal article" date="2014" name="Int. J. Syst. Evol. Microbiol.">
        <title>Complete genome sequence of Corynebacterium casei LMG S-19264T (=DSM 44701T), isolated from a smear-ripened cheese.</title>
        <authorList>
            <consortium name="US DOE Joint Genome Institute (JGI-PGF)"/>
            <person name="Walter F."/>
            <person name="Albersmeier A."/>
            <person name="Kalinowski J."/>
            <person name="Ruckert C."/>
        </authorList>
    </citation>
    <scope>NUCLEOTIDE SEQUENCE [LARGE SCALE GENOMIC DNA]</scope>
    <source>
        <strain evidence="2 3">CGMCC 1.7029</strain>
    </source>
</reference>
<evidence type="ECO:0000256" key="1">
    <source>
        <dbReference type="SAM" id="Phobius"/>
    </source>
</evidence>
<keyword evidence="1" id="KW-0812">Transmembrane</keyword>
<dbReference type="Proteomes" id="UP000598196">
    <property type="component" value="Unassembled WGS sequence"/>
</dbReference>
<accession>A0A917YKR5</accession>
<dbReference type="RefSeq" id="WP_146286623.1">
    <property type="nucleotide sequence ID" value="NZ_BMLP01000002.1"/>
</dbReference>